<evidence type="ECO:0000313" key="2">
    <source>
        <dbReference type="EMBL" id="KYZ75373.1"/>
    </source>
</evidence>
<dbReference type="Proteomes" id="UP000076268">
    <property type="component" value="Unassembled WGS sequence"/>
</dbReference>
<evidence type="ECO:0000259" key="1">
    <source>
        <dbReference type="Pfam" id="PF00903"/>
    </source>
</evidence>
<name>A0A154BN08_ANASB</name>
<evidence type="ECO:0000313" key="3">
    <source>
        <dbReference type="Proteomes" id="UP000076268"/>
    </source>
</evidence>
<dbReference type="Pfam" id="PF00903">
    <property type="entry name" value="Glyoxalase"/>
    <property type="match status" value="1"/>
</dbReference>
<sequence length="115" mass="13100">MKLSYANLYVTDVQRSVSFYEKAFGLTLRFIHESGHYAEMETGTTTLVFCQHELAKSLHPARYEKSLPDKTPLRIQELSGSISLISTRKHKACEVFTSQAFCFCTVKVQYLGLVQ</sequence>
<dbReference type="STRING" id="1794912.AXX12_14585"/>
<feature type="domain" description="Glyoxalase/fosfomycin resistance/dioxygenase" evidence="1">
    <location>
        <begin position="3"/>
        <end position="53"/>
    </location>
</feature>
<dbReference type="SUPFAM" id="SSF54593">
    <property type="entry name" value="Glyoxalase/Bleomycin resistance protein/Dihydroxybiphenyl dioxygenase"/>
    <property type="match status" value="1"/>
</dbReference>
<keyword evidence="3" id="KW-1185">Reference proteome</keyword>
<proteinExistence type="predicted"/>
<dbReference type="EMBL" id="LSGP01000025">
    <property type="protein sequence ID" value="KYZ75373.1"/>
    <property type="molecule type" value="Genomic_DNA"/>
</dbReference>
<gene>
    <name evidence="2" type="ORF">AXX12_14585</name>
</gene>
<dbReference type="OrthoDB" id="9796521at2"/>
<dbReference type="AlphaFoldDB" id="A0A154BN08"/>
<accession>A0A154BN08</accession>
<dbReference type="InterPro" id="IPR029068">
    <property type="entry name" value="Glyas_Bleomycin-R_OHBP_Dase"/>
</dbReference>
<reference evidence="2 3" key="1">
    <citation type="submission" date="2016-02" db="EMBL/GenBank/DDBJ databases">
        <title>Anaerosporomusa subterraneum gen. nov., sp. nov., a spore-forming obligate anaerobe isolated from saprolite.</title>
        <authorList>
            <person name="Choi J.K."/>
            <person name="Shah M."/>
            <person name="Yee N."/>
        </authorList>
    </citation>
    <scope>NUCLEOTIDE SEQUENCE [LARGE SCALE GENOMIC DNA]</scope>
    <source>
        <strain evidence="2 3">RU4</strain>
    </source>
</reference>
<comment type="caution">
    <text evidence="2">The sequence shown here is derived from an EMBL/GenBank/DDBJ whole genome shotgun (WGS) entry which is preliminary data.</text>
</comment>
<dbReference type="Gene3D" id="3.10.180.10">
    <property type="entry name" value="2,3-Dihydroxybiphenyl 1,2-Dioxygenase, domain 1"/>
    <property type="match status" value="1"/>
</dbReference>
<dbReference type="RefSeq" id="WP_066245116.1">
    <property type="nucleotide sequence ID" value="NZ_LSGP01000025.1"/>
</dbReference>
<protein>
    <recommendedName>
        <fullName evidence="1">Glyoxalase/fosfomycin resistance/dioxygenase domain-containing protein</fullName>
    </recommendedName>
</protein>
<dbReference type="InterPro" id="IPR004360">
    <property type="entry name" value="Glyas_Fos-R_dOase_dom"/>
</dbReference>
<organism evidence="2 3">
    <name type="scientific">Anaerosporomusa subterranea</name>
    <dbReference type="NCBI Taxonomy" id="1794912"/>
    <lineage>
        <taxon>Bacteria</taxon>
        <taxon>Bacillati</taxon>
        <taxon>Bacillota</taxon>
        <taxon>Negativicutes</taxon>
        <taxon>Acetonemataceae</taxon>
        <taxon>Anaerosporomusa</taxon>
    </lineage>
</organism>